<dbReference type="InterPro" id="IPR036282">
    <property type="entry name" value="Glutathione-S-Trfase_C_sf"/>
</dbReference>
<evidence type="ECO:0000259" key="2">
    <source>
        <dbReference type="PROSITE" id="PS50405"/>
    </source>
</evidence>
<dbReference type="SUPFAM" id="SSF47616">
    <property type="entry name" value="GST C-terminal domain-like"/>
    <property type="match status" value="1"/>
</dbReference>
<reference evidence="3 4" key="1">
    <citation type="journal article" date="2023" name="Sci. Data">
        <title>Genome assembly of the Korean intertidal mud-creeper Batillaria attramentaria.</title>
        <authorList>
            <person name="Patra A.K."/>
            <person name="Ho P.T."/>
            <person name="Jun S."/>
            <person name="Lee S.J."/>
            <person name="Kim Y."/>
            <person name="Won Y.J."/>
        </authorList>
    </citation>
    <scope>NUCLEOTIDE SEQUENCE [LARGE SCALE GENOMIC DNA]</scope>
    <source>
        <strain evidence="3">Wonlab-2016</strain>
    </source>
</reference>
<name>A0ABD0LWC6_9CAEN</name>
<evidence type="ECO:0000313" key="3">
    <source>
        <dbReference type="EMBL" id="KAK7503403.1"/>
    </source>
</evidence>
<evidence type="ECO:0000313" key="4">
    <source>
        <dbReference type="Proteomes" id="UP001519460"/>
    </source>
</evidence>
<dbReference type="Gene3D" id="3.40.30.10">
    <property type="entry name" value="Glutaredoxin"/>
    <property type="match status" value="1"/>
</dbReference>
<dbReference type="InterPro" id="IPR004046">
    <property type="entry name" value="GST_C"/>
</dbReference>
<keyword evidence="4" id="KW-1185">Reference proteome</keyword>
<dbReference type="SFLD" id="SFLDG01205">
    <property type="entry name" value="AMPS.1"/>
    <property type="match status" value="1"/>
</dbReference>
<protein>
    <recommendedName>
        <fullName evidence="5">Glutathione S-transferase</fullName>
    </recommendedName>
</protein>
<dbReference type="PANTHER" id="PTHR11571:SF150">
    <property type="entry name" value="GLUTATHIONE S-TRANSFERASE"/>
    <property type="match status" value="1"/>
</dbReference>
<evidence type="ECO:0000259" key="1">
    <source>
        <dbReference type="PROSITE" id="PS50404"/>
    </source>
</evidence>
<accession>A0ABD0LWC6</accession>
<dbReference type="EMBL" id="JACVVK020000020">
    <property type="protein sequence ID" value="KAK7503403.1"/>
    <property type="molecule type" value="Genomic_DNA"/>
</dbReference>
<dbReference type="InterPro" id="IPR050213">
    <property type="entry name" value="GST_superfamily"/>
</dbReference>
<dbReference type="SUPFAM" id="SSF52833">
    <property type="entry name" value="Thioredoxin-like"/>
    <property type="match status" value="1"/>
</dbReference>
<dbReference type="SFLD" id="SFLDG00363">
    <property type="entry name" value="AMPS_(cytGST):_Alpha-__Mu-__Pi"/>
    <property type="match status" value="1"/>
</dbReference>
<feature type="domain" description="GST N-terminal" evidence="1">
    <location>
        <begin position="3"/>
        <end position="80"/>
    </location>
</feature>
<dbReference type="AlphaFoldDB" id="A0ABD0LWC6"/>
<dbReference type="InterPro" id="IPR004045">
    <property type="entry name" value="Glutathione_S-Trfase_N"/>
</dbReference>
<dbReference type="InterPro" id="IPR010987">
    <property type="entry name" value="Glutathione-S-Trfase_C-like"/>
</dbReference>
<feature type="domain" description="GST C-terminal" evidence="2">
    <location>
        <begin position="82"/>
        <end position="210"/>
    </location>
</feature>
<dbReference type="Pfam" id="PF13417">
    <property type="entry name" value="GST_N_3"/>
    <property type="match status" value="1"/>
</dbReference>
<dbReference type="InterPro" id="IPR040079">
    <property type="entry name" value="Glutathione_S-Trfase"/>
</dbReference>
<evidence type="ECO:0008006" key="5">
    <source>
        <dbReference type="Google" id="ProtNLM"/>
    </source>
</evidence>
<dbReference type="CDD" id="cd03039">
    <property type="entry name" value="GST_N_Sigma_like"/>
    <property type="match status" value="1"/>
</dbReference>
<dbReference type="Proteomes" id="UP001519460">
    <property type="component" value="Unassembled WGS sequence"/>
</dbReference>
<dbReference type="PANTHER" id="PTHR11571">
    <property type="entry name" value="GLUTATHIONE S-TRANSFERASE"/>
    <property type="match status" value="1"/>
</dbReference>
<dbReference type="SFLD" id="SFLDS00019">
    <property type="entry name" value="Glutathione_Transferase_(cytos"/>
    <property type="match status" value="1"/>
</dbReference>
<dbReference type="Gene3D" id="1.20.1050.10">
    <property type="match status" value="1"/>
</dbReference>
<proteinExistence type="predicted"/>
<dbReference type="PROSITE" id="PS50405">
    <property type="entry name" value="GST_CTER"/>
    <property type="match status" value="1"/>
</dbReference>
<dbReference type="Pfam" id="PF14497">
    <property type="entry name" value="GST_C_3"/>
    <property type="match status" value="1"/>
</dbReference>
<organism evidence="3 4">
    <name type="scientific">Batillaria attramentaria</name>
    <dbReference type="NCBI Taxonomy" id="370345"/>
    <lineage>
        <taxon>Eukaryota</taxon>
        <taxon>Metazoa</taxon>
        <taxon>Spiralia</taxon>
        <taxon>Lophotrochozoa</taxon>
        <taxon>Mollusca</taxon>
        <taxon>Gastropoda</taxon>
        <taxon>Caenogastropoda</taxon>
        <taxon>Sorbeoconcha</taxon>
        <taxon>Cerithioidea</taxon>
        <taxon>Batillariidae</taxon>
        <taxon>Batillaria</taxon>
    </lineage>
</organism>
<sequence length="211" mass="24331">MPAKYRLTYFPAKGRGEMTRLIFHAARVPFVDRRLTSEEWKDFKPKTPMGMLPVLETPDGMFCESGAIARWAARKFGLYGKTDSDELMVEAIVTQGQELREKQIIPLMFEKDPETKEEKKKKALEEVEKVLNWWEKNVVQTPSTEKTYSYTVGHQLTAGDLALLDVSENLQRLIQLDMSRWPRLMAVINTVSALPGLKEYLAEREKMTFVV</sequence>
<gene>
    <name evidence="3" type="ORF">BaRGS_00005324</name>
</gene>
<comment type="caution">
    <text evidence="3">The sequence shown here is derived from an EMBL/GenBank/DDBJ whole genome shotgun (WGS) entry which is preliminary data.</text>
</comment>
<dbReference type="InterPro" id="IPR036249">
    <property type="entry name" value="Thioredoxin-like_sf"/>
</dbReference>
<dbReference type="PROSITE" id="PS50404">
    <property type="entry name" value="GST_NTER"/>
    <property type="match status" value="1"/>
</dbReference>